<evidence type="ECO:0000313" key="1">
    <source>
        <dbReference type="EMBL" id="KAG8186845.1"/>
    </source>
</evidence>
<accession>A0AAV6UTD0</accession>
<comment type="caution">
    <text evidence="1">The sequence shown here is derived from an EMBL/GenBank/DDBJ whole genome shotgun (WGS) entry which is preliminary data.</text>
</comment>
<dbReference type="Proteomes" id="UP000827092">
    <property type="component" value="Unassembled WGS sequence"/>
</dbReference>
<sequence>MRFPTDPLSTTPIYFSEGIAILCSSQVAKIYVRTTRSPSLCTILSSRHSDWDFNWLAFPKQLRPCISNVGGWRRQPFLLELVTLTHSLELWNSGFV</sequence>
<organism evidence="1 2">
    <name type="scientific">Oedothorax gibbosus</name>
    <dbReference type="NCBI Taxonomy" id="931172"/>
    <lineage>
        <taxon>Eukaryota</taxon>
        <taxon>Metazoa</taxon>
        <taxon>Ecdysozoa</taxon>
        <taxon>Arthropoda</taxon>
        <taxon>Chelicerata</taxon>
        <taxon>Arachnida</taxon>
        <taxon>Araneae</taxon>
        <taxon>Araneomorphae</taxon>
        <taxon>Entelegynae</taxon>
        <taxon>Araneoidea</taxon>
        <taxon>Linyphiidae</taxon>
        <taxon>Erigoninae</taxon>
        <taxon>Oedothorax</taxon>
    </lineage>
</organism>
<evidence type="ECO:0000313" key="2">
    <source>
        <dbReference type="Proteomes" id="UP000827092"/>
    </source>
</evidence>
<reference evidence="1 2" key="1">
    <citation type="journal article" date="2022" name="Nat. Ecol. Evol.">
        <title>A masculinizing supergene underlies an exaggerated male reproductive morph in a spider.</title>
        <authorList>
            <person name="Hendrickx F."/>
            <person name="De Corte Z."/>
            <person name="Sonet G."/>
            <person name="Van Belleghem S.M."/>
            <person name="Kostlbacher S."/>
            <person name="Vangestel C."/>
        </authorList>
    </citation>
    <scope>NUCLEOTIDE SEQUENCE [LARGE SCALE GENOMIC DNA]</scope>
    <source>
        <strain evidence="1">W744_W776</strain>
    </source>
</reference>
<gene>
    <name evidence="1" type="ORF">JTE90_024091</name>
</gene>
<proteinExistence type="predicted"/>
<protein>
    <submittedName>
        <fullName evidence="1">Uncharacterized protein</fullName>
    </submittedName>
</protein>
<dbReference type="AlphaFoldDB" id="A0AAV6UTD0"/>
<dbReference type="EMBL" id="JAFNEN010000287">
    <property type="protein sequence ID" value="KAG8186845.1"/>
    <property type="molecule type" value="Genomic_DNA"/>
</dbReference>
<name>A0AAV6UTD0_9ARAC</name>
<keyword evidence="2" id="KW-1185">Reference proteome</keyword>